<dbReference type="Proteomes" id="UP000294937">
    <property type="component" value="Unassembled WGS sequence"/>
</dbReference>
<dbReference type="Gene3D" id="2.60.20.10">
    <property type="entry name" value="Crystallins"/>
    <property type="match status" value="1"/>
</dbReference>
<organism evidence="2 3">
    <name type="scientific">Hazenella coriacea</name>
    <dbReference type="NCBI Taxonomy" id="1179467"/>
    <lineage>
        <taxon>Bacteria</taxon>
        <taxon>Bacillati</taxon>
        <taxon>Bacillota</taxon>
        <taxon>Bacilli</taxon>
        <taxon>Bacillales</taxon>
        <taxon>Thermoactinomycetaceae</taxon>
        <taxon>Hazenella</taxon>
    </lineage>
</organism>
<evidence type="ECO:0000313" key="2">
    <source>
        <dbReference type="EMBL" id="TCS95988.1"/>
    </source>
</evidence>
<feature type="chain" id="PRO_5020867715" evidence="1">
    <location>
        <begin position="27"/>
        <end position="192"/>
    </location>
</feature>
<keyword evidence="3" id="KW-1185">Reference proteome</keyword>
<dbReference type="AlphaFoldDB" id="A0A4R3L9T2"/>
<keyword evidence="1" id="KW-0732">Signal</keyword>
<comment type="caution">
    <text evidence="2">The sequence shown here is derived from an EMBL/GenBank/DDBJ whole genome shotgun (WGS) entry which is preliminary data.</text>
</comment>
<name>A0A4R3L9T2_9BACL</name>
<evidence type="ECO:0000313" key="3">
    <source>
        <dbReference type="Proteomes" id="UP000294937"/>
    </source>
</evidence>
<dbReference type="OrthoDB" id="2987740at2"/>
<evidence type="ECO:0000256" key="1">
    <source>
        <dbReference type="SAM" id="SignalP"/>
    </source>
</evidence>
<gene>
    <name evidence="2" type="ORF">EDD58_102572</name>
</gene>
<dbReference type="RefSeq" id="WP_131923944.1">
    <property type="nucleotide sequence ID" value="NZ_SMAG01000002.1"/>
</dbReference>
<dbReference type="EMBL" id="SMAG01000002">
    <property type="protein sequence ID" value="TCS95988.1"/>
    <property type="molecule type" value="Genomic_DNA"/>
</dbReference>
<reference evidence="2 3" key="1">
    <citation type="submission" date="2019-03" db="EMBL/GenBank/DDBJ databases">
        <title>Genomic Encyclopedia of Type Strains, Phase IV (KMG-IV): sequencing the most valuable type-strain genomes for metagenomic binning, comparative biology and taxonomic classification.</title>
        <authorList>
            <person name="Goeker M."/>
        </authorList>
    </citation>
    <scope>NUCLEOTIDE SEQUENCE [LARGE SCALE GENOMIC DNA]</scope>
    <source>
        <strain evidence="2 3">DSM 45707</strain>
    </source>
</reference>
<protein>
    <submittedName>
        <fullName evidence="2">Uncharacterized protein</fullName>
    </submittedName>
</protein>
<sequence>MKRIPLLLFLSLIMVFSLIPATSTQALSDSPIEGKMIYETASYPIVNQGIEYSPQKNQAQYNEIKKKMVYSIMDQDGTLYCYKTKLEYEKALKSFDIKWSSNQIEAATYTALYHHSNYRGWFLDVPVGRAYNLTGGWNDSISSLKTASNGRGTTVCFHKNGGEPCKTYAPGVSISYVGDGWNDQITYVYVRP</sequence>
<feature type="signal peptide" evidence="1">
    <location>
        <begin position="1"/>
        <end position="26"/>
    </location>
</feature>
<accession>A0A4R3L9T2</accession>
<proteinExistence type="predicted"/>